<evidence type="ECO:0000256" key="7">
    <source>
        <dbReference type="RuleBase" id="RU367016"/>
    </source>
</evidence>
<evidence type="ECO:0000313" key="9">
    <source>
        <dbReference type="EMBL" id="GAA3986184.1"/>
    </source>
</evidence>
<reference evidence="10" key="1">
    <citation type="journal article" date="2019" name="Int. J. Syst. Evol. Microbiol.">
        <title>The Global Catalogue of Microorganisms (GCM) 10K type strain sequencing project: providing services to taxonomists for standard genome sequencing and annotation.</title>
        <authorList>
            <consortium name="The Broad Institute Genomics Platform"/>
            <consortium name="The Broad Institute Genome Sequencing Center for Infectious Disease"/>
            <person name="Wu L."/>
            <person name="Ma J."/>
        </authorList>
    </citation>
    <scope>NUCLEOTIDE SEQUENCE [LARGE SCALE GENOMIC DNA]</scope>
    <source>
        <strain evidence="10">JCM 17342</strain>
    </source>
</reference>
<protein>
    <submittedName>
        <fullName evidence="9">DedA family protein</fullName>
    </submittedName>
</protein>
<feature type="transmembrane region" description="Helical" evidence="7">
    <location>
        <begin position="175"/>
        <end position="195"/>
    </location>
</feature>
<gene>
    <name evidence="9" type="ORF">GCM10022247_00710</name>
</gene>
<feature type="domain" description="VTT" evidence="8">
    <location>
        <begin position="37"/>
        <end position="163"/>
    </location>
</feature>
<comment type="caution">
    <text evidence="9">The sequence shown here is derived from an EMBL/GenBank/DDBJ whole genome shotgun (WGS) entry which is preliminary data.</text>
</comment>
<evidence type="ECO:0000313" key="10">
    <source>
        <dbReference type="Proteomes" id="UP001501747"/>
    </source>
</evidence>
<dbReference type="RefSeq" id="WP_344870362.1">
    <property type="nucleotide sequence ID" value="NZ_BAABAL010000002.1"/>
</dbReference>
<evidence type="ECO:0000256" key="3">
    <source>
        <dbReference type="ARBA" id="ARBA00022475"/>
    </source>
</evidence>
<keyword evidence="6 7" id="KW-0472">Membrane</keyword>
<dbReference type="PANTHER" id="PTHR30353">
    <property type="entry name" value="INNER MEMBRANE PROTEIN DEDA-RELATED"/>
    <property type="match status" value="1"/>
</dbReference>
<accession>A0ABP7QQE8</accession>
<dbReference type="InterPro" id="IPR032818">
    <property type="entry name" value="DedA-like"/>
</dbReference>
<feature type="transmembrane region" description="Helical" evidence="7">
    <location>
        <begin position="12"/>
        <end position="36"/>
    </location>
</feature>
<dbReference type="PANTHER" id="PTHR30353:SF15">
    <property type="entry name" value="INNER MEMBRANE PROTEIN YABI"/>
    <property type="match status" value="1"/>
</dbReference>
<evidence type="ECO:0000256" key="1">
    <source>
        <dbReference type="ARBA" id="ARBA00004651"/>
    </source>
</evidence>
<evidence type="ECO:0000259" key="8">
    <source>
        <dbReference type="Pfam" id="PF09335"/>
    </source>
</evidence>
<keyword evidence="5 7" id="KW-1133">Transmembrane helix</keyword>
<dbReference type="Proteomes" id="UP001501747">
    <property type="component" value="Unassembled WGS sequence"/>
</dbReference>
<comment type="similarity">
    <text evidence="2 7">Belongs to the DedA family.</text>
</comment>
<evidence type="ECO:0000256" key="2">
    <source>
        <dbReference type="ARBA" id="ARBA00010792"/>
    </source>
</evidence>
<sequence>MTVLRDSLAGMPSVLVHLVFGVLVTLETAIVVGVVLPGVSGLLLFGFLAYLGNVGLVAAGCVAALGAAAGTSLAYASGRRLSRADGLPDSRIVRRIGEDRWHRTEKLLDRFGGRAVLLGQWVVGIRTLMPRFAAMAGLPYRRFASWSVPVSLVWGATWVVAGWTAGSAYERVASIAGWVSLVLLALAAVVLAVVLHRRRRVLQTA</sequence>
<feature type="transmembrane region" description="Helical" evidence="7">
    <location>
        <begin position="143"/>
        <end position="163"/>
    </location>
</feature>
<keyword evidence="4 7" id="KW-0812">Transmembrane</keyword>
<dbReference type="Pfam" id="PF09335">
    <property type="entry name" value="VTT_dom"/>
    <property type="match status" value="1"/>
</dbReference>
<keyword evidence="10" id="KW-1185">Reference proteome</keyword>
<evidence type="ECO:0000256" key="4">
    <source>
        <dbReference type="ARBA" id="ARBA00022692"/>
    </source>
</evidence>
<name>A0ABP7QQE8_9PSEU</name>
<dbReference type="EMBL" id="BAABAL010000002">
    <property type="protein sequence ID" value="GAA3986184.1"/>
    <property type="molecule type" value="Genomic_DNA"/>
</dbReference>
<feature type="transmembrane region" description="Helical" evidence="7">
    <location>
        <begin position="42"/>
        <end position="75"/>
    </location>
</feature>
<dbReference type="InterPro" id="IPR032816">
    <property type="entry name" value="VTT_dom"/>
</dbReference>
<proteinExistence type="inferred from homology"/>
<keyword evidence="3 7" id="KW-1003">Cell membrane</keyword>
<organism evidence="9 10">
    <name type="scientific">Allokutzneria multivorans</name>
    <dbReference type="NCBI Taxonomy" id="1142134"/>
    <lineage>
        <taxon>Bacteria</taxon>
        <taxon>Bacillati</taxon>
        <taxon>Actinomycetota</taxon>
        <taxon>Actinomycetes</taxon>
        <taxon>Pseudonocardiales</taxon>
        <taxon>Pseudonocardiaceae</taxon>
        <taxon>Allokutzneria</taxon>
    </lineage>
</organism>
<evidence type="ECO:0000256" key="5">
    <source>
        <dbReference type="ARBA" id="ARBA00022989"/>
    </source>
</evidence>
<evidence type="ECO:0000256" key="6">
    <source>
        <dbReference type="ARBA" id="ARBA00023136"/>
    </source>
</evidence>
<comment type="subcellular location">
    <subcellularLocation>
        <location evidence="1 7">Cell membrane</location>
        <topology evidence="1 7">Multi-pass membrane protein</topology>
    </subcellularLocation>
</comment>